<accession>A0A2N5RZ60</accession>
<comment type="caution">
    <text evidence="1">The sequence shown here is derived from an EMBL/GenBank/DDBJ whole genome shotgun (WGS) entry which is preliminary data.</text>
</comment>
<sequence>MDANNNNGFLIWTRIKDLFAQRTGLCLSQCLTQWHKIQYKGSLTNYLDQVEAFLATFDSISYVQEGSAICGVITSTLSESQGSLTNPILTNNDLMLDPVLLLTKIWDIAFNEGTCNRPAAPEHSATAMATNSKTCSQATLNSLARQHSSTPPHHSCCLPFAPSPSVLGAALLVFWATIPTIPSKLKEWLALVSQRPASCSV</sequence>
<proteinExistence type="predicted"/>
<protein>
    <submittedName>
        <fullName evidence="1">Uncharacterized protein</fullName>
    </submittedName>
</protein>
<name>A0A2N5RZ60_9BASI</name>
<gene>
    <name evidence="1" type="ORF">PCANC_27766</name>
</gene>
<dbReference type="OrthoDB" id="10607591at2759"/>
<reference evidence="1 2" key="1">
    <citation type="submission" date="2017-11" db="EMBL/GenBank/DDBJ databases">
        <title>De novo assembly and phasing of dikaryotic genomes from two isolates of Puccinia coronata f. sp. avenae, the causal agent of oat crown rust.</title>
        <authorList>
            <person name="Miller M.E."/>
            <person name="Zhang Y."/>
            <person name="Omidvar V."/>
            <person name="Sperschneider J."/>
            <person name="Schwessinger B."/>
            <person name="Raley C."/>
            <person name="Palmer J.M."/>
            <person name="Garnica D."/>
            <person name="Upadhyaya N."/>
            <person name="Rathjen J."/>
            <person name="Taylor J.M."/>
            <person name="Park R.F."/>
            <person name="Dodds P.N."/>
            <person name="Hirsch C.D."/>
            <person name="Kianian S.F."/>
            <person name="Figueroa M."/>
        </authorList>
    </citation>
    <scope>NUCLEOTIDE SEQUENCE [LARGE SCALE GENOMIC DNA]</scope>
    <source>
        <strain evidence="1">12NC29</strain>
    </source>
</reference>
<organism evidence="1 2">
    <name type="scientific">Puccinia coronata f. sp. avenae</name>
    <dbReference type="NCBI Taxonomy" id="200324"/>
    <lineage>
        <taxon>Eukaryota</taxon>
        <taxon>Fungi</taxon>
        <taxon>Dikarya</taxon>
        <taxon>Basidiomycota</taxon>
        <taxon>Pucciniomycotina</taxon>
        <taxon>Pucciniomycetes</taxon>
        <taxon>Pucciniales</taxon>
        <taxon>Pucciniaceae</taxon>
        <taxon>Puccinia</taxon>
    </lineage>
</organism>
<keyword evidence="2" id="KW-1185">Reference proteome</keyword>
<evidence type="ECO:0000313" key="2">
    <source>
        <dbReference type="Proteomes" id="UP000235388"/>
    </source>
</evidence>
<dbReference type="AlphaFoldDB" id="A0A2N5RZ60"/>
<dbReference type="EMBL" id="PGCJ01001333">
    <property type="protein sequence ID" value="PLW06275.1"/>
    <property type="molecule type" value="Genomic_DNA"/>
</dbReference>
<dbReference type="Proteomes" id="UP000235388">
    <property type="component" value="Unassembled WGS sequence"/>
</dbReference>
<evidence type="ECO:0000313" key="1">
    <source>
        <dbReference type="EMBL" id="PLW06275.1"/>
    </source>
</evidence>